<sequence length="222" mass="25734">MNVLLVGFSTTGKSSLINELSGQLPDNVEMIDSDKAISKDFDGHIYKLFLAQHDIKDPIARVSIMESIHQGENNFIRDLKLKKQPYIAAIAPNVHTRPEWHNFLYSVNPFVIFLKAEIESVYKGLKIREEKLYQTHKDNSGFGIWNLYVTRFYDEEKGQYLELPESVAKQNISELIQINEKEYKKIANATFEANEIASWHRDFQQIKKNEVLNLIKAKIMDT</sequence>
<accession>A0A1K1R766</accession>
<dbReference type="Gene3D" id="3.40.50.300">
    <property type="entry name" value="P-loop containing nucleotide triphosphate hydrolases"/>
    <property type="match status" value="1"/>
</dbReference>
<keyword evidence="1" id="KW-0418">Kinase</keyword>
<keyword evidence="1" id="KW-0808">Transferase</keyword>
<reference evidence="1 3" key="1">
    <citation type="submission" date="2016-11" db="EMBL/GenBank/DDBJ databases">
        <authorList>
            <person name="Jaros S."/>
            <person name="Januszkiewicz K."/>
            <person name="Wedrychowicz H."/>
        </authorList>
    </citation>
    <scope>NUCLEOTIDE SEQUENCE [LARGE SCALE GENOMIC DNA]</scope>
    <source>
        <strain evidence="1 3">DSM 784</strain>
    </source>
</reference>
<dbReference type="EMBL" id="FPIZ01000010">
    <property type="protein sequence ID" value="SFW67936.1"/>
    <property type="molecule type" value="Genomic_DNA"/>
</dbReference>
<dbReference type="InterPro" id="IPR027417">
    <property type="entry name" value="P-loop_NTPase"/>
</dbReference>
<gene>
    <name evidence="1" type="ORF">SAMN05661012_03502</name>
    <name evidence="2" type="ORF">SR876_01880</name>
</gene>
<evidence type="ECO:0000313" key="1">
    <source>
        <dbReference type="EMBL" id="SFW67936.1"/>
    </source>
</evidence>
<organism evidence="1 3">
    <name type="scientific">Chitinophaga sancti</name>
    <dbReference type="NCBI Taxonomy" id="1004"/>
    <lineage>
        <taxon>Bacteria</taxon>
        <taxon>Pseudomonadati</taxon>
        <taxon>Bacteroidota</taxon>
        <taxon>Chitinophagia</taxon>
        <taxon>Chitinophagales</taxon>
        <taxon>Chitinophagaceae</taxon>
        <taxon>Chitinophaga</taxon>
    </lineage>
</organism>
<dbReference type="RefSeq" id="WP_143150763.1">
    <property type="nucleotide sequence ID" value="NZ_CP139972.1"/>
</dbReference>
<dbReference type="Proteomes" id="UP001326715">
    <property type="component" value="Chromosome"/>
</dbReference>
<keyword evidence="4" id="KW-1185">Reference proteome</keyword>
<protein>
    <submittedName>
        <fullName evidence="1">Shikimate kinase</fullName>
    </submittedName>
</protein>
<dbReference type="OrthoDB" id="1493034at2"/>
<evidence type="ECO:0000313" key="2">
    <source>
        <dbReference type="EMBL" id="WQG90230.1"/>
    </source>
</evidence>
<reference evidence="2 4" key="2">
    <citation type="submission" date="2023-11" db="EMBL/GenBank/DDBJ databases">
        <title>MicrobeMod: A computational toolkit for identifying prokaryotic methylation and restriction-modification with nanopore sequencing.</title>
        <authorList>
            <person name="Crits-Christoph A."/>
            <person name="Kang S.C."/>
            <person name="Lee H."/>
            <person name="Ostrov N."/>
        </authorList>
    </citation>
    <scope>NUCLEOTIDE SEQUENCE [LARGE SCALE GENOMIC DNA]</scope>
    <source>
        <strain evidence="2 4">ATCC 23090</strain>
    </source>
</reference>
<dbReference type="GO" id="GO:0016301">
    <property type="term" value="F:kinase activity"/>
    <property type="evidence" value="ECO:0007669"/>
    <property type="project" value="UniProtKB-KW"/>
</dbReference>
<dbReference type="Proteomes" id="UP000183788">
    <property type="component" value="Unassembled WGS sequence"/>
</dbReference>
<dbReference type="AlphaFoldDB" id="A0A1K1R766"/>
<evidence type="ECO:0000313" key="3">
    <source>
        <dbReference type="Proteomes" id="UP000183788"/>
    </source>
</evidence>
<dbReference type="SUPFAM" id="SSF52540">
    <property type="entry name" value="P-loop containing nucleoside triphosphate hydrolases"/>
    <property type="match status" value="1"/>
</dbReference>
<name>A0A1K1R766_9BACT</name>
<evidence type="ECO:0000313" key="4">
    <source>
        <dbReference type="Proteomes" id="UP001326715"/>
    </source>
</evidence>
<proteinExistence type="predicted"/>
<dbReference type="EMBL" id="CP140154">
    <property type="protein sequence ID" value="WQG90230.1"/>
    <property type="molecule type" value="Genomic_DNA"/>
</dbReference>